<evidence type="ECO:0000313" key="3">
    <source>
        <dbReference type="Proteomes" id="UP000466730"/>
    </source>
</evidence>
<dbReference type="Proteomes" id="UP000466730">
    <property type="component" value="Unassembled WGS sequence"/>
</dbReference>
<dbReference type="OrthoDB" id="7844825at2"/>
<evidence type="ECO:0008006" key="4">
    <source>
        <dbReference type="Google" id="ProtNLM"/>
    </source>
</evidence>
<feature type="transmembrane region" description="Helical" evidence="1">
    <location>
        <begin position="278"/>
        <end position="300"/>
    </location>
</feature>
<feature type="transmembrane region" description="Helical" evidence="1">
    <location>
        <begin position="14"/>
        <end position="34"/>
    </location>
</feature>
<feature type="transmembrane region" description="Helical" evidence="1">
    <location>
        <begin position="104"/>
        <end position="124"/>
    </location>
</feature>
<feature type="transmembrane region" description="Helical" evidence="1">
    <location>
        <begin position="368"/>
        <end position="386"/>
    </location>
</feature>
<keyword evidence="1" id="KW-0472">Membrane</keyword>
<name>A0A844B888_9RHOB</name>
<dbReference type="RefSeq" id="WP_153747937.1">
    <property type="nucleotide sequence ID" value="NZ_BAAADI010000049.1"/>
</dbReference>
<feature type="transmembrane region" description="Helical" evidence="1">
    <location>
        <begin position="312"/>
        <end position="333"/>
    </location>
</feature>
<reference evidence="2 3" key="1">
    <citation type="submission" date="2019-11" db="EMBL/GenBank/DDBJ databases">
        <title>Draft Whole-Genome sequence of the marine photosynthetic bacterium Rhodovulum strictum DSM 11289.</title>
        <authorList>
            <person name="Kyndt J.A."/>
            <person name="Meyer T.E."/>
        </authorList>
    </citation>
    <scope>NUCLEOTIDE SEQUENCE [LARGE SCALE GENOMIC DNA]</scope>
    <source>
        <strain evidence="2 3">DSM 11289</strain>
    </source>
</reference>
<comment type="caution">
    <text evidence="2">The sequence shown here is derived from an EMBL/GenBank/DDBJ whole genome shotgun (WGS) entry which is preliminary data.</text>
</comment>
<evidence type="ECO:0000313" key="2">
    <source>
        <dbReference type="EMBL" id="MRH20624.1"/>
    </source>
</evidence>
<keyword evidence="1" id="KW-0812">Transmembrane</keyword>
<keyword evidence="3" id="KW-1185">Reference proteome</keyword>
<dbReference type="EMBL" id="WJPO01000007">
    <property type="protein sequence ID" value="MRH20624.1"/>
    <property type="molecule type" value="Genomic_DNA"/>
</dbReference>
<accession>A0A844B888</accession>
<organism evidence="2 3">
    <name type="scientific">Rhodovulum strictum</name>
    <dbReference type="NCBI Taxonomy" id="58314"/>
    <lineage>
        <taxon>Bacteria</taxon>
        <taxon>Pseudomonadati</taxon>
        <taxon>Pseudomonadota</taxon>
        <taxon>Alphaproteobacteria</taxon>
        <taxon>Rhodobacterales</taxon>
        <taxon>Paracoccaceae</taxon>
        <taxon>Rhodovulum</taxon>
    </lineage>
</organism>
<feature type="transmembrane region" description="Helical" evidence="1">
    <location>
        <begin position="144"/>
        <end position="167"/>
    </location>
</feature>
<gene>
    <name evidence="2" type="ORF">GH815_06435</name>
</gene>
<sequence>MQSPAPDAAAFRPVPWLAALTLATAALIVLPLVLNPFLPFEDLPNHIARRHLAAGTDGALADYFILRDGLLDGPATNAAVDLAWRLRMLVAPVSAADAVAFSHWAMGFAMVGFMGAVMVLHRVLHGRWSAWPLLAGLLVHNANILWGFENYAVTLPFGILGLALWIATRGAAPALRLALTLAVVALLYLGHVLVLLAYAALVIGYEAGRAWRPGLRPDLRAVDWPGLVAICTICLAHVLIGVTAPAPGYGSATQFGPLSERLQLLLSPFGSTPGGGALLHPLAGQAVLFLAALPLLWALARRNGLSIRLAAGMRLPLLLLGLVTLLMPVQLSGVHFTHLRYPVLLLGLLIAATDLRPIPGARPPSNRLAGGLMLALLAVIALRAHVLDRAARAYSAEIASIAAVAANLPAGARVLPVIASRAPLTTRHFHSAAYLVPLAGAFVPTLFVGGSHRLALAPEWQALSAAQPVAVPLHLLDLPPDRFSAPMREIWAFVPGWQDHFTHVLLIGGTAPDRPGLDPLASAAGTTLLALRPVPGDPAP</sequence>
<keyword evidence="1" id="KW-1133">Transmembrane helix</keyword>
<evidence type="ECO:0000256" key="1">
    <source>
        <dbReference type="SAM" id="Phobius"/>
    </source>
</evidence>
<feature type="transmembrane region" description="Helical" evidence="1">
    <location>
        <begin position="179"/>
        <end position="203"/>
    </location>
</feature>
<feature type="transmembrane region" description="Helical" evidence="1">
    <location>
        <begin position="224"/>
        <end position="244"/>
    </location>
</feature>
<dbReference type="AlphaFoldDB" id="A0A844B888"/>
<proteinExistence type="predicted"/>
<protein>
    <recommendedName>
        <fullName evidence="4">4-amino-4-deoxy-L-arabinose transferase</fullName>
    </recommendedName>
</protein>